<dbReference type="SUPFAM" id="SSF50249">
    <property type="entry name" value="Nucleic acid-binding proteins"/>
    <property type="match status" value="2"/>
</dbReference>
<evidence type="ECO:0000256" key="2">
    <source>
        <dbReference type="SAM" id="MobiDB-lite"/>
    </source>
</evidence>
<dbReference type="InterPro" id="IPR050180">
    <property type="entry name" value="RNR_Ribonuclease"/>
</dbReference>
<feature type="compositionally biased region" description="Basic residues" evidence="2">
    <location>
        <begin position="61"/>
        <end position="74"/>
    </location>
</feature>
<feature type="region of interest" description="Disordered" evidence="2">
    <location>
        <begin position="30"/>
        <end position="133"/>
    </location>
</feature>
<reference evidence="6" key="1">
    <citation type="submission" date="2025-04" db="UniProtKB">
        <authorList>
            <consortium name="RefSeq"/>
        </authorList>
    </citation>
    <scope>IDENTIFICATION</scope>
</reference>
<proteinExistence type="inferred from homology"/>
<evidence type="ECO:0000259" key="3">
    <source>
        <dbReference type="SMART" id="SM00955"/>
    </source>
</evidence>
<dbReference type="GO" id="GO:0006402">
    <property type="term" value="P:mRNA catabolic process"/>
    <property type="evidence" value="ECO:0007669"/>
    <property type="project" value="TreeGrafter"/>
</dbReference>
<dbReference type="PANTHER" id="PTHR23355:SF9">
    <property type="entry name" value="DIS3-LIKE EXONUCLEASE 2"/>
    <property type="match status" value="1"/>
</dbReference>
<dbReference type="GO" id="GO:0000175">
    <property type="term" value="F:3'-5'-RNA exonuclease activity"/>
    <property type="evidence" value="ECO:0007669"/>
    <property type="project" value="TreeGrafter"/>
</dbReference>
<dbReference type="InterPro" id="IPR001900">
    <property type="entry name" value="RNase_II/R"/>
</dbReference>
<dbReference type="Gene3D" id="2.40.50.700">
    <property type="match status" value="1"/>
</dbReference>
<feature type="compositionally biased region" description="Basic and acidic residues" evidence="2">
    <location>
        <begin position="950"/>
        <end position="980"/>
    </location>
</feature>
<dbReference type="Pfam" id="PF00773">
    <property type="entry name" value="RNB"/>
    <property type="match status" value="1"/>
</dbReference>
<keyword evidence="5" id="KW-1185">Reference proteome</keyword>
<dbReference type="EnsemblMetazoa" id="XM_050643574.1">
    <property type="protein sequence ID" value="XP_050499531.1"/>
    <property type="gene ID" value="LOC114329627"/>
</dbReference>
<reference evidence="4" key="2">
    <citation type="submission" date="2025-05" db="UniProtKB">
        <authorList>
            <consortium name="EnsemblMetazoa"/>
        </authorList>
    </citation>
    <scope>IDENTIFICATION</scope>
</reference>
<feature type="compositionally biased region" description="Basic and acidic residues" evidence="2">
    <location>
        <begin position="292"/>
        <end position="313"/>
    </location>
</feature>
<dbReference type="OrthoDB" id="372421at2759"/>
<evidence type="ECO:0000256" key="1">
    <source>
        <dbReference type="RuleBase" id="RU003901"/>
    </source>
</evidence>
<dbReference type="Gene3D" id="2.40.50.140">
    <property type="entry name" value="Nucleic acid-binding proteins"/>
    <property type="match status" value="1"/>
</dbReference>
<feature type="compositionally biased region" description="Basic and acidic residues" evidence="2">
    <location>
        <begin position="201"/>
        <end position="217"/>
    </location>
</feature>
<dbReference type="GO" id="GO:0010587">
    <property type="term" value="P:miRNA catabolic process"/>
    <property type="evidence" value="ECO:0007669"/>
    <property type="project" value="TreeGrafter"/>
</dbReference>
<evidence type="ECO:0000313" key="6">
    <source>
        <dbReference type="RefSeq" id="XP_028134604.1"/>
    </source>
</evidence>
<dbReference type="Pfam" id="PF17849">
    <property type="entry name" value="OB_Dis3"/>
    <property type="match status" value="1"/>
</dbReference>
<feature type="compositionally biased region" description="Low complexity" evidence="2">
    <location>
        <begin position="85"/>
        <end position="97"/>
    </location>
</feature>
<dbReference type="RefSeq" id="XP_028134604.1">
    <property type="nucleotide sequence ID" value="XM_028278803.1"/>
</dbReference>
<dbReference type="PANTHER" id="PTHR23355">
    <property type="entry name" value="RIBONUCLEASE"/>
    <property type="match status" value="1"/>
</dbReference>
<feature type="region of interest" description="Disordered" evidence="2">
    <location>
        <begin position="199"/>
        <end position="221"/>
    </location>
</feature>
<dbReference type="RefSeq" id="XP_050499531.1">
    <property type="nucleotide sequence ID" value="XM_050643574.1"/>
</dbReference>
<dbReference type="InterPro" id="IPR012340">
    <property type="entry name" value="NA-bd_OB-fold"/>
</dbReference>
<dbReference type="GeneID" id="114329627"/>
<dbReference type="InterPro" id="IPR022966">
    <property type="entry name" value="RNase_II/R_CS"/>
</dbReference>
<dbReference type="CTD" id="129563"/>
<dbReference type="Gene3D" id="2.40.50.690">
    <property type="match status" value="1"/>
</dbReference>
<feature type="domain" description="RNB" evidence="3">
    <location>
        <begin position="450"/>
        <end position="799"/>
    </location>
</feature>
<accession>A0A6P7FEZ9</accession>
<dbReference type="Proteomes" id="UP001652700">
    <property type="component" value="Unplaced"/>
</dbReference>
<evidence type="ECO:0000313" key="4">
    <source>
        <dbReference type="EnsemblMetazoa" id="XP_050499531.1"/>
    </source>
</evidence>
<dbReference type="GO" id="GO:0000932">
    <property type="term" value="C:P-body"/>
    <property type="evidence" value="ECO:0007669"/>
    <property type="project" value="TreeGrafter"/>
</dbReference>
<protein>
    <submittedName>
        <fullName evidence="6">DIS3-like exonuclease 2</fullName>
    </submittedName>
</protein>
<organism evidence="6">
    <name type="scientific">Diabrotica virgifera virgifera</name>
    <name type="common">western corn rootworm</name>
    <dbReference type="NCBI Taxonomy" id="50390"/>
    <lineage>
        <taxon>Eukaryota</taxon>
        <taxon>Metazoa</taxon>
        <taxon>Ecdysozoa</taxon>
        <taxon>Arthropoda</taxon>
        <taxon>Hexapoda</taxon>
        <taxon>Insecta</taxon>
        <taxon>Pterygota</taxon>
        <taxon>Neoptera</taxon>
        <taxon>Endopterygota</taxon>
        <taxon>Coleoptera</taxon>
        <taxon>Polyphaga</taxon>
        <taxon>Cucujiformia</taxon>
        <taxon>Chrysomeloidea</taxon>
        <taxon>Chrysomelidae</taxon>
        <taxon>Galerucinae</taxon>
        <taxon>Diabroticina</taxon>
        <taxon>Diabroticites</taxon>
        <taxon>Diabrotica</taxon>
    </lineage>
</organism>
<dbReference type="InterPro" id="IPR041505">
    <property type="entry name" value="Dis3_CSD2"/>
</dbReference>
<dbReference type="InParanoid" id="A0A6P7FEZ9"/>
<feature type="compositionally biased region" description="Polar residues" evidence="2">
    <location>
        <begin position="103"/>
        <end position="133"/>
    </location>
</feature>
<feature type="region of interest" description="Disordered" evidence="2">
    <location>
        <begin position="928"/>
        <end position="980"/>
    </location>
</feature>
<evidence type="ECO:0000313" key="5">
    <source>
        <dbReference type="Proteomes" id="UP001652700"/>
    </source>
</evidence>
<dbReference type="SMART" id="SM00955">
    <property type="entry name" value="RNB"/>
    <property type="match status" value="1"/>
</dbReference>
<dbReference type="AlphaFoldDB" id="A0A6P7FEZ9"/>
<dbReference type="KEGG" id="dvv:114329627"/>
<dbReference type="PROSITE" id="PS01175">
    <property type="entry name" value="RIBONUCLEASE_II"/>
    <property type="match status" value="1"/>
</dbReference>
<sequence length="980" mass="111415">MSNPVSQCADFLQQLSISTIVSKSSTVVHMVNNPANNPGRANVQVQHASNHHRDRELQTAKKVRRKPRHRNRHKQKDDEDDGSRHSVSSNCSRSSSNFRDLPSSPSTSANKSTNNPRQRLPSASTNTPPREDTIQVTFSIQAVTTNTNSKMIRQRNVEDKFINLRSFIESRSSSCLFITPFFKKSANRQKTNKVNCRKYAKKESRRERKKREQEREQGTFSEYMDQKDIDEGLANGTLVKGFIRINPKNARDSYVNNEDSSIADYNITSISDRNRALEGDQVVLQVITKKEADKKEGDKKEGDKKEGDKKEGDSNQNPAKVVAILQKIHSRTCIGFLKWIDNEEGTFALFAPRDKRFPPMRISELYLPAGFKDKPKKFETVLFMGKLLEWEVPSYAKGILLEKLGESGNLQIESLSILRENNLDITPFSDEIVNSLPDLKVIPEKEFEYREDLRKKCIFTIDPESARDLDDAVSVESLRNGNLEVGVHISDAAFYLEEGTELDQIVARKATTIYLVDKAYHMLPSELCLASSLLPGEDKLSFSVFWEMTQDGDIVNTRFTRSVVNSCAKLAYEHAQSVIENPDKEFSTKDFPQIYNGFEPKDLVNIVNILQGLAVKLGEKRIQNGALRIDKVKLSFSLDPVSGEPVSYSIYENKESHRLIEEFMLLANISVAQKIYDDFPEVAFLRCHEPPKVTMLTALQDKLAMYGMHLDISSSGAIATSVKKYMTDDFIGKARAVALNHFTSKAMIRAQYFCASFKTGAEEFKHYALSIPIYTHFTSPIRRYADIMVHRLLAASLGYTNPPKWDAQYVEAIATNCNLQKYQAKKAGDASMDLYLAHYIENGKPCKEDCVVVEVREDKIDVVVLKTGSVLRIYANSCPSTIWTYEDKKLQVHFLKYNNFEAATILIDVFSVVKITIRRKDSYSLYGRLLRPQPPGSPAKHRGAQNRNPKSSEKPKKLRRDNERAAAYRRRMEEKKKSKE</sequence>
<gene>
    <name evidence="6" type="primary">LOC114329627</name>
</gene>
<name>A0A6P7FEZ9_DIAVI</name>
<feature type="region of interest" description="Disordered" evidence="2">
    <location>
        <begin position="292"/>
        <end position="316"/>
    </location>
</feature>
<dbReference type="GO" id="GO:0003723">
    <property type="term" value="F:RNA binding"/>
    <property type="evidence" value="ECO:0007669"/>
    <property type="project" value="InterPro"/>
</dbReference>
<dbReference type="FunCoup" id="A0A6P7FEZ9">
    <property type="interactions" value="1865"/>
</dbReference>
<comment type="similarity">
    <text evidence="1">Belongs to the RNR ribonuclease family.</text>
</comment>